<comment type="subcellular location">
    <subcellularLocation>
        <location evidence="1">Membrane</location>
        <topology evidence="1">Multi-pass membrane protein</topology>
    </subcellularLocation>
</comment>
<evidence type="ECO:0000256" key="3">
    <source>
        <dbReference type="ARBA" id="ARBA00022448"/>
    </source>
</evidence>
<protein>
    <submittedName>
        <fullName evidence="9">NCS1 nucleoside transporter family</fullName>
    </submittedName>
</protein>
<keyword evidence="3 7" id="KW-0813">Transport</keyword>
<evidence type="ECO:0000313" key="10">
    <source>
        <dbReference type="Proteomes" id="UP000281955"/>
    </source>
</evidence>
<evidence type="ECO:0000256" key="8">
    <source>
        <dbReference type="SAM" id="Phobius"/>
    </source>
</evidence>
<evidence type="ECO:0000256" key="5">
    <source>
        <dbReference type="ARBA" id="ARBA00022989"/>
    </source>
</evidence>
<evidence type="ECO:0000256" key="1">
    <source>
        <dbReference type="ARBA" id="ARBA00004141"/>
    </source>
</evidence>
<feature type="transmembrane region" description="Helical" evidence="8">
    <location>
        <begin position="124"/>
        <end position="150"/>
    </location>
</feature>
<dbReference type="Gene3D" id="1.10.4160.10">
    <property type="entry name" value="Hydantoin permease"/>
    <property type="match status" value="1"/>
</dbReference>
<evidence type="ECO:0000256" key="4">
    <source>
        <dbReference type="ARBA" id="ARBA00022692"/>
    </source>
</evidence>
<keyword evidence="4 8" id="KW-0812">Transmembrane</keyword>
<dbReference type="GO" id="GO:0022857">
    <property type="term" value="F:transmembrane transporter activity"/>
    <property type="evidence" value="ECO:0007669"/>
    <property type="project" value="InterPro"/>
</dbReference>
<proteinExistence type="inferred from homology"/>
<evidence type="ECO:0000256" key="7">
    <source>
        <dbReference type="PIRNR" id="PIRNR002744"/>
    </source>
</evidence>
<dbReference type="InterPro" id="IPR026030">
    <property type="entry name" value="Pur-cyt_permease_Fcy2/21/22"/>
</dbReference>
<feature type="transmembrane region" description="Helical" evidence="8">
    <location>
        <begin position="444"/>
        <end position="463"/>
    </location>
</feature>
<feature type="transmembrane region" description="Helical" evidence="8">
    <location>
        <begin position="368"/>
        <end position="386"/>
    </location>
</feature>
<sequence>MSTTTRPYAPEPAGPVEVREGHYGTKVAAVEPGGAEVVPDDERHGSPVQLFWTWTSPNLEFATVFVGVLGLLAFGLSFWQAVAAILLGSALGGITHGVLSARGPSFGVPQMVLSRLPFGFRGNVLPAGLNALTAGIGWFAVNSVSGALALGSLTDLPNSLCLCIIVAAQLAVAFLGHNMVHAFERYAFPLLAVVFAVTTVVILAKSHPGAHGGGGGIGGFLVLLGATFGYAAGWNPYASDYTRYLPRSADRVKVGLYAGLGVFVSCSVLEIAGAASMTIGAYGSGSPTSEFTSHLPTLLAKLTLLCIAIGAVSANAINIYSGSMSFLALGVRLPLALRRAIVAVGFGAIGFVLALTSLDDAGAKYENFLLIIAYWIGPWLGVFFADQWLRRGGRLEGLLFDRTHNPLAGWLAMAVGMAVSIPLFSNQTKYVGVVPDHAPKVGDLTFEVGFVVSLAVYVAVHTWETRRSRTTSASAA</sequence>
<comment type="similarity">
    <text evidence="2 7">Belongs to the purine-cytosine permease (2.A.39) family.</text>
</comment>
<keyword evidence="5 8" id="KW-1133">Transmembrane helix</keyword>
<dbReference type="PIRSF" id="PIRSF002744">
    <property type="entry name" value="Pur-cyt_permease"/>
    <property type="match status" value="1"/>
</dbReference>
<dbReference type="RefSeq" id="WP_121193926.1">
    <property type="nucleotide sequence ID" value="NZ_RBWV01000012.1"/>
</dbReference>
<name>A0A420XPA1_9ACTN</name>
<feature type="transmembrane region" description="Helical" evidence="8">
    <location>
        <begin position="61"/>
        <end position="87"/>
    </location>
</feature>
<dbReference type="InterPro" id="IPR001248">
    <property type="entry name" value="Pur-cyt_permease"/>
</dbReference>
<dbReference type="OrthoDB" id="9809167at2"/>
<dbReference type="EMBL" id="RBWV01000012">
    <property type="protein sequence ID" value="RKS73996.1"/>
    <property type="molecule type" value="Genomic_DNA"/>
</dbReference>
<gene>
    <name evidence="9" type="ORF">CLV35_2494</name>
</gene>
<dbReference type="Pfam" id="PF02133">
    <property type="entry name" value="Transp_cyt_pur"/>
    <property type="match status" value="1"/>
</dbReference>
<dbReference type="InParanoid" id="A0A420XPA1"/>
<feature type="transmembrane region" description="Helical" evidence="8">
    <location>
        <begin position="254"/>
        <end position="282"/>
    </location>
</feature>
<keyword evidence="6 7" id="KW-0472">Membrane</keyword>
<dbReference type="GO" id="GO:0005886">
    <property type="term" value="C:plasma membrane"/>
    <property type="evidence" value="ECO:0007669"/>
    <property type="project" value="TreeGrafter"/>
</dbReference>
<feature type="transmembrane region" description="Helical" evidence="8">
    <location>
        <begin position="302"/>
        <end position="329"/>
    </location>
</feature>
<feature type="transmembrane region" description="Helical" evidence="8">
    <location>
        <begin position="336"/>
        <end position="356"/>
    </location>
</feature>
<feature type="transmembrane region" description="Helical" evidence="8">
    <location>
        <begin position="210"/>
        <end position="233"/>
    </location>
</feature>
<dbReference type="PANTHER" id="PTHR31806:SF1">
    <property type="entry name" value="PURINE-CYTOSINE PERMEASE FCY2-RELATED"/>
    <property type="match status" value="1"/>
</dbReference>
<organism evidence="9 10">
    <name type="scientific">Motilibacter peucedani</name>
    <dbReference type="NCBI Taxonomy" id="598650"/>
    <lineage>
        <taxon>Bacteria</taxon>
        <taxon>Bacillati</taxon>
        <taxon>Actinomycetota</taxon>
        <taxon>Actinomycetes</taxon>
        <taxon>Motilibacterales</taxon>
        <taxon>Motilibacteraceae</taxon>
        <taxon>Motilibacter</taxon>
    </lineage>
</organism>
<evidence type="ECO:0000313" key="9">
    <source>
        <dbReference type="EMBL" id="RKS73996.1"/>
    </source>
</evidence>
<feature type="transmembrane region" description="Helical" evidence="8">
    <location>
        <begin position="407"/>
        <end position="424"/>
    </location>
</feature>
<evidence type="ECO:0000256" key="2">
    <source>
        <dbReference type="ARBA" id="ARBA00008974"/>
    </source>
</evidence>
<reference evidence="9 10" key="1">
    <citation type="submission" date="2018-10" db="EMBL/GenBank/DDBJ databases">
        <title>Genomic Encyclopedia of Archaeal and Bacterial Type Strains, Phase II (KMG-II): from individual species to whole genera.</title>
        <authorList>
            <person name="Goeker M."/>
        </authorList>
    </citation>
    <scope>NUCLEOTIDE SEQUENCE [LARGE SCALE GENOMIC DNA]</scope>
    <source>
        <strain evidence="9 10">RP-AC37</strain>
    </source>
</reference>
<accession>A0A420XPA1</accession>
<dbReference type="Proteomes" id="UP000281955">
    <property type="component" value="Unassembled WGS sequence"/>
</dbReference>
<evidence type="ECO:0000256" key="6">
    <source>
        <dbReference type="ARBA" id="ARBA00023136"/>
    </source>
</evidence>
<dbReference type="AlphaFoldDB" id="A0A420XPA1"/>
<keyword evidence="10" id="KW-1185">Reference proteome</keyword>
<dbReference type="PANTHER" id="PTHR31806">
    <property type="entry name" value="PURINE-CYTOSINE PERMEASE FCY2-RELATED"/>
    <property type="match status" value="1"/>
</dbReference>
<feature type="transmembrane region" description="Helical" evidence="8">
    <location>
        <begin position="187"/>
        <end position="204"/>
    </location>
</feature>
<comment type="caution">
    <text evidence="9">The sequence shown here is derived from an EMBL/GenBank/DDBJ whole genome shotgun (WGS) entry which is preliminary data.</text>
</comment>
<feature type="transmembrane region" description="Helical" evidence="8">
    <location>
        <begin position="156"/>
        <end position="175"/>
    </location>
</feature>